<proteinExistence type="predicted"/>
<dbReference type="Gene3D" id="3.40.50.12140">
    <property type="entry name" value="Domain of unknown function DUF4159"/>
    <property type="match status" value="1"/>
</dbReference>
<dbReference type="EMBL" id="DMZY01000173">
    <property type="protein sequence ID" value="HAV92689.1"/>
    <property type="molecule type" value="Genomic_DNA"/>
</dbReference>
<organism evidence="3 4">
    <name type="scientific">candidate division WOR-3 bacterium</name>
    <dbReference type="NCBI Taxonomy" id="2052148"/>
    <lineage>
        <taxon>Bacteria</taxon>
        <taxon>Bacteria division WOR-3</taxon>
    </lineage>
</organism>
<evidence type="ECO:0000313" key="4">
    <source>
        <dbReference type="Proteomes" id="UP000264062"/>
    </source>
</evidence>
<dbReference type="Proteomes" id="UP000264062">
    <property type="component" value="Unassembled WGS sequence"/>
</dbReference>
<keyword evidence="1" id="KW-0812">Transmembrane</keyword>
<evidence type="ECO:0000259" key="2">
    <source>
        <dbReference type="Pfam" id="PF13709"/>
    </source>
</evidence>
<evidence type="ECO:0000313" key="3">
    <source>
        <dbReference type="EMBL" id="HAV92689.1"/>
    </source>
</evidence>
<dbReference type="InterPro" id="IPR025297">
    <property type="entry name" value="DUF4159"/>
</dbReference>
<feature type="domain" description="DUF4159" evidence="2">
    <location>
        <begin position="39"/>
        <end position="226"/>
    </location>
</feature>
<accession>A0A350HAX3</accession>
<gene>
    <name evidence="3" type="ORF">DCW38_05865</name>
</gene>
<feature type="transmembrane region" description="Helical" evidence="1">
    <location>
        <begin position="16"/>
        <end position="34"/>
    </location>
</feature>
<name>A0A350HAX3_UNCW3</name>
<dbReference type="Pfam" id="PF13709">
    <property type="entry name" value="DUF4159"/>
    <property type="match status" value="1"/>
</dbReference>
<protein>
    <recommendedName>
        <fullName evidence="2">DUF4159 domain-containing protein</fullName>
    </recommendedName>
</protein>
<evidence type="ECO:0000256" key="1">
    <source>
        <dbReference type="SAM" id="Phobius"/>
    </source>
</evidence>
<sequence>MFYGYKRISYKGRSHLAVFRLIAIAFIFIQISGFDFTPVRIQYDGGDWYNDRECLKILAEYVNSHSDLRMDTSETVLKMSDKRIHNYPFLFITGHDKLKFTKKDIENVREYVLNGGFIYIDDDYGFNKDARTFIREVFPDRDLVRISSDEEIFSSVYEFKKLPKIHEHYEGPPEAYAVFINKKIGILYTYNTNFSDGWAVYETYKDPDEKRTLALKMGVNIIYYALFK</sequence>
<comment type="caution">
    <text evidence="3">The sequence shown here is derived from an EMBL/GenBank/DDBJ whole genome shotgun (WGS) entry which is preliminary data.</text>
</comment>
<keyword evidence="1" id="KW-1133">Transmembrane helix</keyword>
<keyword evidence="1" id="KW-0472">Membrane</keyword>
<dbReference type="AlphaFoldDB" id="A0A350HAX3"/>
<reference evidence="3 4" key="1">
    <citation type="journal article" date="2018" name="Nat. Biotechnol.">
        <title>A standardized bacterial taxonomy based on genome phylogeny substantially revises the tree of life.</title>
        <authorList>
            <person name="Parks D.H."/>
            <person name="Chuvochina M."/>
            <person name="Waite D.W."/>
            <person name="Rinke C."/>
            <person name="Skarshewski A."/>
            <person name="Chaumeil P.A."/>
            <person name="Hugenholtz P."/>
        </authorList>
    </citation>
    <scope>NUCLEOTIDE SEQUENCE [LARGE SCALE GENOMIC DNA]</scope>
    <source>
        <strain evidence="3">UBA9956</strain>
    </source>
</reference>